<evidence type="ECO:0000313" key="1">
    <source>
        <dbReference type="EMBL" id="GAO47792.1"/>
    </source>
</evidence>
<evidence type="ECO:0000313" key="2">
    <source>
        <dbReference type="Proteomes" id="UP000033140"/>
    </source>
</evidence>
<dbReference type="OMA" id="GKSLNCW"/>
<accession>A0A0E9ND60</accession>
<reference evidence="1 2" key="2">
    <citation type="journal article" date="2014" name="J. Gen. Appl. Microbiol.">
        <title>The early diverging ascomycetous budding yeast Saitoella complicata has three histone deacetylases belonging to the Clr6, Hos2, and Rpd3 lineages.</title>
        <authorList>
            <person name="Nishida H."/>
            <person name="Matsumoto T."/>
            <person name="Kondo S."/>
            <person name="Hamamoto M."/>
            <person name="Yoshikawa H."/>
        </authorList>
    </citation>
    <scope>NUCLEOTIDE SEQUENCE [LARGE SCALE GENOMIC DNA]</scope>
    <source>
        <strain evidence="1 2">NRRL Y-17804</strain>
    </source>
</reference>
<dbReference type="Pfam" id="PF07956">
    <property type="entry name" value="DUF1690"/>
    <property type="match status" value="1"/>
</dbReference>
<reference evidence="1 2" key="3">
    <citation type="journal article" date="2015" name="Genome Announc.">
        <title>Draft Genome Sequence of the Archiascomycetous Yeast Saitoella complicata.</title>
        <authorList>
            <person name="Yamauchi K."/>
            <person name="Kondo S."/>
            <person name="Hamamoto M."/>
            <person name="Takahashi Y."/>
            <person name="Ogura Y."/>
            <person name="Hayashi T."/>
            <person name="Nishida H."/>
        </authorList>
    </citation>
    <scope>NUCLEOTIDE SEQUENCE [LARGE SCALE GENOMIC DNA]</scope>
    <source>
        <strain evidence="1 2">NRRL Y-17804</strain>
    </source>
</reference>
<dbReference type="EMBL" id="BACD03000011">
    <property type="protein sequence ID" value="GAO47792.1"/>
    <property type="molecule type" value="Genomic_DNA"/>
</dbReference>
<gene>
    <name evidence="1" type="ORF">G7K_1990-t1</name>
</gene>
<sequence length="197" mass="22067">MPWLSAAYSTYGRGALDFEIQSQSQQTAANMGQTQSMEHAQAHKEVVIVNSQVPVRFSNSLVNHLETSKESNTTRSASLEQHIQERVQSELERLREREAEVLERVTAELTQKNIETEKSQDAGLSSVIVESDIEALRKKFQSGPKLKEVDANAKAAREAVVACFKAHEGRSLDCWSEVEAFKSEVKRLETEFVASNQ</sequence>
<protein>
    <recommendedName>
        <fullName evidence="3">MICOS complex subunit MIC19</fullName>
    </recommendedName>
</protein>
<name>A0A0E9ND60_SAICN</name>
<reference evidence="1 2" key="1">
    <citation type="journal article" date="2011" name="J. Gen. Appl. Microbiol.">
        <title>Draft genome sequencing of the enigmatic yeast Saitoella complicata.</title>
        <authorList>
            <person name="Nishida H."/>
            <person name="Hamamoto M."/>
            <person name="Sugiyama J."/>
        </authorList>
    </citation>
    <scope>NUCLEOTIDE SEQUENCE [LARGE SCALE GENOMIC DNA]</scope>
    <source>
        <strain evidence="1 2">NRRL Y-17804</strain>
    </source>
</reference>
<keyword evidence="2" id="KW-1185">Reference proteome</keyword>
<dbReference type="InterPro" id="IPR012471">
    <property type="entry name" value="DUF1690"/>
</dbReference>
<evidence type="ECO:0008006" key="3">
    <source>
        <dbReference type="Google" id="ProtNLM"/>
    </source>
</evidence>
<dbReference type="Proteomes" id="UP000033140">
    <property type="component" value="Unassembled WGS sequence"/>
</dbReference>
<proteinExistence type="predicted"/>
<organism evidence="1 2">
    <name type="scientific">Saitoella complicata (strain BCRC 22490 / CBS 7301 / JCM 7358 / NBRC 10748 / NRRL Y-17804)</name>
    <dbReference type="NCBI Taxonomy" id="698492"/>
    <lineage>
        <taxon>Eukaryota</taxon>
        <taxon>Fungi</taxon>
        <taxon>Dikarya</taxon>
        <taxon>Ascomycota</taxon>
        <taxon>Taphrinomycotina</taxon>
        <taxon>Taphrinomycotina incertae sedis</taxon>
        <taxon>Saitoella</taxon>
    </lineage>
</organism>
<dbReference type="AlphaFoldDB" id="A0A0E9ND60"/>
<comment type="caution">
    <text evidence="1">The sequence shown here is derived from an EMBL/GenBank/DDBJ whole genome shotgun (WGS) entry which is preliminary data.</text>
</comment>